<dbReference type="PROSITE" id="PS00099">
    <property type="entry name" value="THIOLASE_3"/>
    <property type="match status" value="1"/>
</dbReference>
<evidence type="ECO:0000259" key="12">
    <source>
        <dbReference type="Pfam" id="PF02803"/>
    </source>
</evidence>
<feature type="domain" description="Thiolase N-terminal" evidence="11">
    <location>
        <begin position="11"/>
        <end position="268"/>
    </location>
</feature>
<feature type="active site" description="Proton acceptor" evidence="9">
    <location>
        <position position="355"/>
    </location>
</feature>
<dbReference type="PROSITE" id="PS00737">
    <property type="entry name" value="THIOLASE_2"/>
    <property type="match status" value="1"/>
</dbReference>
<dbReference type="InterPro" id="IPR002155">
    <property type="entry name" value="Thiolase"/>
</dbReference>
<protein>
    <recommendedName>
        <fullName evidence="7">Acetyl-CoA acetyltransferase</fullName>
        <ecNumber evidence="3">2.3.1.9</ecNumber>
    </recommendedName>
    <alternativeName>
        <fullName evidence="6">Acetoacetyl-CoA thiolase</fullName>
    </alternativeName>
</protein>
<dbReference type="PANTHER" id="PTHR18919">
    <property type="entry name" value="ACETYL-COA C-ACYLTRANSFERASE"/>
    <property type="match status" value="1"/>
</dbReference>
<evidence type="ECO:0000256" key="3">
    <source>
        <dbReference type="ARBA" id="ARBA00012705"/>
    </source>
</evidence>
<dbReference type="PIRSF" id="PIRSF000429">
    <property type="entry name" value="Ac-CoA_Ac_transf"/>
    <property type="match status" value="1"/>
</dbReference>
<dbReference type="InterPro" id="IPR020613">
    <property type="entry name" value="Thiolase_CS"/>
</dbReference>
<evidence type="ECO:0000313" key="14">
    <source>
        <dbReference type="Proteomes" id="UP000005710"/>
    </source>
</evidence>
<evidence type="ECO:0000256" key="1">
    <source>
        <dbReference type="ARBA" id="ARBA00004496"/>
    </source>
</evidence>
<dbReference type="InterPro" id="IPR020617">
    <property type="entry name" value="Thiolase_C"/>
</dbReference>
<dbReference type="PROSITE" id="PS00098">
    <property type="entry name" value="THIOLASE_1"/>
    <property type="match status" value="1"/>
</dbReference>
<dbReference type="Gene3D" id="3.40.47.10">
    <property type="match status" value="2"/>
</dbReference>
<dbReference type="EMBL" id="AENY02000003">
    <property type="protein sequence ID" value="EKP94557.1"/>
    <property type="molecule type" value="Genomic_DNA"/>
</dbReference>
<comment type="caution">
    <text evidence="13">The sequence shown here is derived from an EMBL/GenBank/DDBJ whole genome shotgun (WGS) entry which is preliminary data.</text>
</comment>
<comment type="subcellular location">
    <subcellularLocation>
        <location evidence="1">Cytoplasm</location>
    </subcellularLocation>
</comment>
<dbReference type="HOGENOM" id="CLU_031026_0_0_9"/>
<evidence type="ECO:0000256" key="2">
    <source>
        <dbReference type="ARBA" id="ARBA00010982"/>
    </source>
</evidence>
<dbReference type="InterPro" id="IPR020616">
    <property type="entry name" value="Thiolase_N"/>
</dbReference>
<feature type="active site" description="Acyl-thioester intermediate" evidence="9">
    <location>
        <position position="94"/>
    </location>
</feature>
<dbReference type="NCBIfam" id="TIGR01930">
    <property type="entry name" value="AcCoA-C-Actrans"/>
    <property type="match status" value="1"/>
</dbReference>
<evidence type="ECO:0000256" key="5">
    <source>
        <dbReference type="ARBA" id="ARBA00023315"/>
    </source>
</evidence>
<comment type="similarity">
    <text evidence="2 10">Belongs to the thiolase-like superfamily. Thiolase family.</text>
</comment>
<feature type="domain" description="Thiolase C-terminal" evidence="12">
    <location>
        <begin position="276"/>
        <end position="397"/>
    </location>
</feature>
<dbReference type="CDD" id="cd00751">
    <property type="entry name" value="thiolase"/>
    <property type="match status" value="1"/>
</dbReference>
<dbReference type="Pfam" id="PF02803">
    <property type="entry name" value="Thiolase_C"/>
    <property type="match status" value="1"/>
</dbReference>
<dbReference type="InterPro" id="IPR020610">
    <property type="entry name" value="Thiolase_AS"/>
</dbReference>
<name>K6PNV1_9FIRM</name>
<dbReference type="Proteomes" id="UP000005710">
    <property type="component" value="Unassembled WGS sequence"/>
</dbReference>
<feature type="active site" description="Proton acceptor" evidence="9">
    <location>
        <position position="385"/>
    </location>
</feature>
<evidence type="ECO:0000259" key="11">
    <source>
        <dbReference type="Pfam" id="PF00108"/>
    </source>
</evidence>
<dbReference type="GO" id="GO:0003985">
    <property type="term" value="F:acetyl-CoA C-acetyltransferase activity"/>
    <property type="evidence" value="ECO:0007669"/>
    <property type="project" value="UniProtKB-EC"/>
</dbReference>
<reference evidence="13" key="2">
    <citation type="submission" date="2012-10" db="EMBL/GenBank/DDBJ databases">
        <title>Improved high-quality draft of Thermaerobacter subterraneus C21, DSM 13965.</title>
        <authorList>
            <consortium name="DOE Joint Genome Institute"/>
            <person name="Eisen J."/>
            <person name="Huntemann M."/>
            <person name="Wei C.-L."/>
            <person name="Han J."/>
            <person name="Detter J.C."/>
            <person name="Han C."/>
            <person name="Tapia R."/>
            <person name="Chen A."/>
            <person name="Kyrpides N."/>
            <person name="Mavromatis K."/>
            <person name="Markowitz V."/>
            <person name="Szeto E."/>
            <person name="Ivanova N."/>
            <person name="Mikhailova N."/>
            <person name="Ovchinnikova G."/>
            <person name="Pagani I."/>
            <person name="Pati A."/>
            <person name="Goodwin L."/>
            <person name="Nordberg H.P."/>
            <person name="Cantor M.N."/>
            <person name="Hua S.X."/>
            <person name="Woyke T."/>
            <person name="Eisen J."/>
            <person name="Klenk H.-P."/>
        </authorList>
    </citation>
    <scope>NUCLEOTIDE SEQUENCE [LARGE SCALE GENOMIC DNA]</scope>
    <source>
        <strain evidence="13">DSM 13965</strain>
    </source>
</reference>
<dbReference type="eggNOG" id="COG0183">
    <property type="taxonomic scope" value="Bacteria"/>
</dbReference>
<evidence type="ECO:0000313" key="13">
    <source>
        <dbReference type="EMBL" id="EKP94557.1"/>
    </source>
</evidence>
<dbReference type="NCBIfam" id="NF006086">
    <property type="entry name" value="PRK08235.1"/>
    <property type="match status" value="1"/>
</dbReference>
<evidence type="ECO:0000256" key="10">
    <source>
        <dbReference type="RuleBase" id="RU003557"/>
    </source>
</evidence>
<evidence type="ECO:0000256" key="7">
    <source>
        <dbReference type="ARBA" id="ARBA00044137"/>
    </source>
</evidence>
<sequence length="400" mass="41574">MRGESSVKQTVIIDGARTPFGKFGGALKDVPAVELGAVAIRAALERAGVAGDQVDYVLMGMVVQAGAGQIPSRQAAVKAGLPVTVPSDTINKVCASSLRAVNLADALIRAGDAAVVVAGGMESMSQAPYLVRQARWGARMGHGELEDALLTDGLLCAFGGCHMGVYGSRVAAEYGVTREEQDRWALRSHQRAVAAMDAGRLAEEIVPVEVPGRKGQVTRVEADEAPRRDTSYEKLAALPPAFEKDGTVTAGNAPGINDGAAALVLMEAERARALGLKPLATIVSQGQASLDPPYLHTVPYYAAERALQKAGLGWDDITLFEVNEAFAAVALTTMKLGGWDPEKVNVNGGAVALGHPIGASGARILLTLAYELRRRGGGYGIATICSGGGQGEATLIRVDP</sequence>
<dbReference type="InterPro" id="IPR020615">
    <property type="entry name" value="Thiolase_acyl_enz_int_AS"/>
</dbReference>
<dbReference type="SUPFAM" id="SSF53901">
    <property type="entry name" value="Thiolase-like"/>
    <property type="match status" value="2"/>
</dbReference>
<keyword evidence="14" id="KW-1185">Reference proteome</keyword>
<organism evidence="13 14">
    <name type="scientific">Thermaerobacter subterraneus DSM 13965</name>
    <dbReference type="NCBI Taxonomy" id="867903"/>
    <lineage>
        <taxon>Bacteria</taxon>
        <taxon>Bacillati</taxon>
        <taxon>Bacillota</taxon>
        <taxon>Clostridia</taxon>
        <taxon>Eubacteriales</taxon>
        <taxon>Clostridiales Family XVII. Incertae Sedis</taxon>
        <taxon>Thermaerobacter</taxon>
    </lineage>
</organism>
<dbReference type="EC" id="2.3.1.9" evidence="3"/>
<dbReference type="STRING" id="867903.ThesuDRAFT_02295"/>
<keyword evidence="4 10" id="KW-0808">Transferase</keyword>
<dbReference type="FunFam" id="3.40.47.10:FF:000010">
    <property type="entry name" value="Acetyl-CoA acetyltransferase (Thiolase)"/>
    <property type="match status" value="1"/>
</dbReference>
<reference evidence="13" key="1">
    <citation type="submission" date="2010-10" db="EMBL/GenBank/DDBJ databases">
        <authorList>
            <consortium name="US DOE Joint Genome Institute (JGI-PGF)"/>
            <person name="Lucas S."/>
            <person name="Copeland A."/>
            <person name="Lapidus A."/>
            <person name="Bruce D."/>
            <person name="Goodwin L."/>
            <person name="Pitluck S."/>
            <person name="Kyrpides N."/>
            <person name="Mavromatis K."/>
            <person name="Detter J.C."/>
            <person name="Han C."/>
            <person name="Land M."/>
            <person name="Hauser L."/>
            <person name="Markowitz V."/>
            <person name="Cheng J.-F."/>
            <person name="Hugenholtz P."/>
            <person name="Woyke T."/>
            <person name="Wu D."/>
            <person name="Pukall R."/>
            <person name="Wahrenburg C."/>
            <person name="Brambilla E."/>
            <person name="Klenk H.-P."/>
            <person name="Eisen J.A."/>
        </authorList>
    </citation>
    <scope>NUCLEOTIDE SEQUENCE [LARGE SCALE GENOMIC DNA]</scope>
    <source>
        <strain evidence="13">DSM 13965</strain>
    </source>
</reference>
<evidence type="ECO:0000256" key="9">
    <source>
        <dbReference type="PIRSR" id="PIRSR000429-1"/>
    </source>
</evidence>
<dbReference type="InterPro" id="IPR016039">
    <property type="entry name" value="Thiolase-like"/>
</dbReference>
<evidence type="ECO:0000256" key="8">
    <source>
        <dbReference type="ARBA" id="ARBA00051550"/>
    </source>
</evidence>
<proteinExistence type="inferred from homology"/>
<dbReference type="PANTHER" id="PTHR18919:SF107">
    <property type="entry name" value="ACETYL-COA ACETYLTRANSFERASE, CYTOSOLIC"/>
    <property type="match status" value="1"/>
</dbReference>
<accession>K6PNV1</accession>
<comment type="catalytic activity">
    <reaction evidence="8">
        <text>2 acetyl-CoA = acetoacetyl-CoA + CoA</text>
        <dbReference type="Rhea" id="RHEA:21036"/>
        <dbReference type="ChEBI" id="CHEBI:57286"/>
        <dbReference type="ChEBI" id="CHEBI:57287"/>
        <dbReference type="ChEBI" id="CHEBI:57288"/>
        <dbReference type="EC" id="2.3.1.9"/>
    </reaction>
</comment>
<dbReference type="AlphaFoldDB" id="K6PNV1"/>
<dbReference type="GO" id="GO:0005737">
    <property type="term" value="C:cytoplasm"/>
    <property type="evidence" value="ECO:0007669"/>
    <property type="project" value="UniProtKB-SubCell"/>
</dbReference>
<keyword evidence="5 10" id="KW-0012">Acyltransferase</keyword>
<dbReference type="Pfam" id="PF00108">
    <property type="entry name" value="Thiolase_N"/>
    <property type="match status" value="1"/>
</dbReference>
<gene>
    <name evidence="13" type="ORF">ThesuDRAFT_02295</name>
</gene>
<evidence type="ECO:0000256" key="6">
    <source>
        <dbReference type="ARBA" id="ARBA00030755"/>
    </source>
</evidence>
<evidence type="ECO:0000256" key="4">
    <source>
        <dbReference type="ARBA" id="ARBA00022679"/>
    </source>
</evidence>